<dbReference type="InterPro" id="IPR019887">
    <property type="entry name" value="Tscrpt_reg_AsnC/Lrp_C"/>
</dbReference>
<dbReference type="SUPFAM" id="SSF54909">
    <property type="entry name" value="Dimeric alpha+beta barrel"/>
    <property type="match status" value="1"/>
</dbReference>
<accession>A0ABV6T959</accession>
<reference evidence="5 6" key="1">
    <citation type="submission" date="2024-09" db="EMBL/GenBank/DDBJ databases">
        <authorList>
            <person name="Sun Q."/>
            <person name="Mori K."/>
        </authorList>
    </citation>
    <scope>NUCLEOTIDE SEQUENCE [LARGE SCALE GENOMIC DNA]</scope>
    <source>
        <strain evidence="5 6">JCM 4557</strain>
    </source>
</reference>
<dbReference type="Proteomes" id="UP001589887">
    <property type="component" value="Unassembled WGS sequence"/>
</dbReference>
<dbReference type="InterPro" id="IPR011008">
    <property type="entry name" value="Dimeric_a/b-barrel"/>
</dbReference>
<dbReference type="InterPro" id="IPR036390">
    <property type="entry name" value="WH_DNA-bd_sf"/>
</dbReference>
<name>A0ABV6T959_9ACTN</name>
<dbReference type="InterPro" id="IPR036388">
    <property type="entry name" value="WH-like_DNA-bd_sf"/>
</dbReference>
<dbReference type="SUPFAM" id="SSF46785">
    <property type="entry name" value="Winged helix' DNA-binding domain"/>
    <property type="match status" value="2"/>
</dbReference>
<protein>
    <submittedName>
        <fullName evidence="5">Lrp/AsnC family transcriptional regulator</fullName>
    </submittedName>
</protein>
<dbReference type="PANTHER" id="PTHR30154">
    <property type="entry name" value="LEUCINE-RESPONSIVE REGULATORY PROTEIN"/>
    <property type="match status" value="1"/>
</dbReference>
<evidence type="ECO:0000256" key="2">
    <source>
        <dbReference type="ARBA" id="ARBA00023125"/>
    </source>
</evidence>
<evidence type="ECO:0000313" key="6">
    <source>
        <dbReference type="Proteomes" id="UP001589887"/>
    </source>
</evidence>
<evidence type="ECO:0000313" key="5">
    <source>
        <dbReference type="EMBL" id="MFC0842324.1"/>
    </source>
</evidence>
<keyword evidence="6" id="KW-1185">Reference proteome</keyword>
<dbReference type="InterPro" id="IPR019888">
    <property type="entry name" value="Tscrpt_reg_AsnC-like"/>
</dbReference>
<dbReference type="Pfam" id="PF13412">
    <property type="entry name" value="HTH_24"/>
    <property type="match status" value="1"/>
</dbReference>
<dbReference type="PRINTS" id="PR00033">
    <property type="entry name" value="HTHASNC"/>
</dbReference>
<keyword evidence="1" id="KW-0805">Transcription regulation</keyword>
<dbReference type="PROSITE" id="PS50956">
    <property type="entry name" value="HTH_ASNC_2"/>
    <property type="match status" value="1"/>
</dbReference>
<dbReference type="RefSeq" id="WP_394316192.1">
    <property type="nucleotide sequence ID" value="NZ_JBHMQV010000001.1"/>
</dbReference>
<keyword evidence="2" id="KW-0238">DNA-binding</keyword>
<dbReference type="EMBL" id="JBHMQV010000001">
    <property type="protein sequence ID" value="MFC0842324.1"/>
    <property type="molecule type" value="Genomic_DNA"/>
</dbReference>
<dbReference type="Gene3D" id="3.30.70.920">
    <property type="match status" value="1"/>
</dbReference>
<gene>
    <name evidence="5" type="ORF">ACFH04_01030</name>
</gene>
<feature type="domain" description="HTH asnC-type" evidence="4">
    <location>
        <begin position="173"/>
        <end position="233"/>
    </location>
</feature>
<dbReference type="Pfam" id="PF01037">
    <property type="entry name" value="AsnC_trans_reg"/>
    <property type="match status" value="1"/>
</dbReference>
<sequence length="318" mass="34770">MDSRVSDDLDQRLLHALQVNGRAHFSRIARDLGVSERTIIRRYQRLRALGLRVVGQPVASRLGLARWLLRLHCTPDAAGTIAEALARRPDTYWVTLASGGTELYCAVNVPVSGQHDNPLLRKLPRTPQVLSISAHCMLRIFVGATSTWHATRFRADHNTAVDSGTCAATRVPLDATDHTLFAELARDGRATLPELAAAADRSPSSIQRHLDRLRGAGALSLAVDFDPQLLGYHMATRIWLNVTPAHLRSVGETLATHPEIAFAAAVTGDSNLVASGIFRTPDDLYDYVDRRIGQLPGIQSIQTAPTLREVKRLALAIP</sequence>
<dbReference type="Gene3D" id="1.10.10.10">
    <property type="entry name" value="Winged helix-like DNA-binding domain superfamily/Winged helix DNA-binding domain"/>
    <property type="match status" value="2"/>
</dbReference>
<dbReference type="SMART" id="SM00344">
    <property type="entry name" value="HTH_ASNC"/>
    <property type="match status" value="1"/>
</dbReference>
<proteinExistence type="predicted"/>
<dbReference type="PANTHER" id="PTHR30154:SF34">
    <property type="entry name" value="TRANSCRIPTIONAL REGULATOR AZLB"/>
    <property type="match status" value="1"/>
</dbReference>
<dbReference type="InterPro" id="IPR000485">
    <property type="entry name" value="AsnC-type_HTH_dom"/>
</dbReference>
<evidence type="ECO:0000259" key="4">
    <source>
        <dbReference type="PROSITE" id="PS50956"/>
    </source>
</evidence>
<comment type="caution">
    <text evidence="5">The sequence shown here is derived from an EMBL/GenBank/DDBJ whole genome shotgun (WGS) entry which is preliminary data.</text>
</comment>
<evidence type="ECO:0000256" key="3">
    <source>
        <dbReference type="ARBA" id="ARBA00023163"/>
    </source>
</evidence>
<evidence type="ECO:0000256" key="1">
    <source>
        <dbReference type="ARBA" id="ARBA00023015"/>
    </source>
</evidence>
<organism evidence="5 6">
    <name type="scientific">Streptomyces noboritoensis</name>
    <dbReference type="NCBI Taxonomy" id="67337"/>
    <lineage>
        <taxon>Bacteria</taxon>
        <taxon>Bacillati</taxon>
        <taxon>Actinomycetota</taxon>
        <taxon>Actinomycetes</taxon>
        <taxon>Kitasatosporales</taxon>
        <taxon>Streptomycetaceae</taxon>
        <taxon>Streptomyces</taxon>
    </lineage>
</organism>
<dbReference type="Pfam" id="PF13404">
    <property type="entry name" value="HTH_AsnC-type"/>
    <property type="match status" value="1"/>
</dbReference>
<keyword evidence="3" id="KW-0804">Transcription</keyword>